<dbReference type="SUPFAM" id="SSF49785">
    <property type="entry name" value="Galactose-binding domain-like"/>
    <property type="match status" value="1"/>
</dbReference>
<dbReference type="RefSeq" id="WP_182597778.1">
    <property type="nucleotide sequence ID" value="NZ_JACIVC010000044.1"/>
</dbReference>
<name>A0A7W3TR97_9LACO</name>
<keyword evidence="4" id="KW-1185">Reference proteome</keyword>
<comment type="caution">
    <text evidence="3">The sequence shown here is derived from an EMBL/GenBank/DDBJ whole genome shotgun (WGS) entry which is preliminary data.</text>
</comment>
<proteinExistence type="predicted"/>
<dbReference type="InterPro" id="IPR008979">
    <property type="entry name" value="Galactose-bd-like_sf"/>
</dbReference>
<dbReference type="GO" id="GO:0005975">
    <property type="term" value="P:carbohydrate metabolic process"/>
    <property type="evidence" value="ECO:0007669"/>
    <property type="project" value="TreeGrafter"/>
</dbReference>
<dbReference type="PANTHER" id="PTHR22901:SF0">
    <property type="entry name" value="SIALATE O-ACETYLESTERASE"/>
    <property type="match status" value="1"/>
</dbReference>
<evidence type="ECO:0000259" key="2">
    <source>
        <dbReference type="Pfam" id="PF03629"/>
    </source>
</evidence>
<feature type="domain" description="Sialate O-acetylesterase" evidence="2">
    <location>
        <begin position="89"/>
        <end position="194"/>
    </location>
</feature>
<evidence type="ECO:0000313" key="4">
    <source>
        <dbReference type="Proteomes" id="UP000518316"/>
    </source>
</evidence>
<evidence type="ECO:0000313" key="3">
    <source>
        <dbReference type="EMBL" id="MBB1069106.1"/>
    </source>
</evidence>
<dbReference type="Proteomes" id="UP000518316">
    <property type="component" value="Unassembled WGS sequence"/>
</dbReference>
<feature type="domain" description="Sialate O-acetylesterase" evidence="2">
    <location>
        <begin position="401"/>
        <end position="485"/>
    </location>
</feature>
<dbReference type="InterPro" id="IPR036514">
    <property type="entry name" value="SGNH_hydro_sf"/>
</dbReference>
<dbReference type="AlphaFoldDB" id="A0A7W3TR97"/>
<accession>A0A7W3TR97</accession>
<dbReference type="InterPro" id="IPR039329">
    <property type="entry name" value="SIAE"/>
</dbReference>
<dbReference type="SUPFAM" id="SSF52266">
    <property type="entry name" value="SGNH hydrolase"/>
    <property type="match status" value="1"/>
</dbReference>
<dbReference type="Pfam" id="PF03629">
    <property type="entry name" value="SASA"/>
    <property type="match status" value="2"/>
</dbReference>
<gene>
    <name evidence="3" type="ORF">H5S40_02850</name>
</gene>
<dbReference type="PANTHER" id="PTHR22901">
    <property type="entry name" value="SIALATE O-ACETYLESTERASE"/>
    <property type="match status" value="1"/>
</dbReference>
<evidence type="ECO:0000256" key="1">
    <source>
        <dbReference type="ARBA" id="ARBA00022801"/>
    </source>
</evidence>
<keyword evidence="1" id="KW-0378">Hydrolase</keyword>
<organism evidence="3 4">
    <name type="scientific">Limosilactobacillus albertensis</name>
    <dbReference type="NCBI Taxonomy" id="2759752"/>
    <lineage>
        <taxon>Bacteria</taxon>
        <taxon>Bacillati</taxon>
        <taxon>Bacillota</taxon>
        <taxon>Bacilli</taxon>
        <taxon>Lactobacillales</taxon>
        <taxon>Lactobacillaceae</taxon>
        <taxon>Limosilactobacillus</taxon>
    </lineage>
</organism>
<sequence length="632" mass="72904">MEESPRLKLSSLLSDGVILQRNKINTLWGNFKRNALVTIKFEDKVLSTICDANGKFKLDLPAHEAGGPFELIITSLNEKIVIKKVYFGDVWLLAGQSNMQLMFNRLLEKYPKELSKAKDKLIHYFRVPEHYQFNEPMTDIYEGKWFDAIKNNLLNVSGIGYFFAKYLRKYSNVPIGIVQTAVGGTSIRSWVSEEVLKNIGEMPHDYDTLKNQDLVNHFVKESNAYQDQYEDDRNMFDYGLKGSWAKNSIDSTWQSIDINKDFPEKFKTSGVVWLKTTIEVPENMVNQDAILHLGTLIDADETFVNGKKIGEVSYQYPPRYYKIGKIKRKVEITIRLKIDQKIGGFRKGKNRYIQINNNILNLNKCNWFAKRGCSMPSRKQWFFPQYLPSGLFNGMIYPLRNFSFNGIIWYQGESDTHEPVNYGKVFIKLIQEWRKIFSNVNLPFLFVQLPNCGIEPNHNWGRLRSEQEKALVLDNTGMAVTIGDGEDNDLHPLDKKVVAKKLFELSERIKKWTHGCASGPIADQAYLNNDGVVIKFNTFGRKLVIDERLIFKLSQCGTLYTLNKFQVNDENIVVKIPEDIKIKDDAVISYAQENTAHPSLFDTDRNCAAPFKLKINNYYHIPSVLTHVLEEM</sequence>
<protein>
    <submittedName>
        <fullName evidence="3">Sialate O-acetylesterase</fullName>
    </submittedName>
</protein>
<dbReference type="GO" id="GO:0001681">
    <property type="term" value="F:sialate O-acetylesterase activity"/>
    <property type="evidence" value="ECO:0007669"/>
    <property type="project" value="InterPro"/>
</dbReference>
<dbReference type="InterPro" id="IPR005181">
    <property type="entry name" value="SASA"/>
</dbReference>
<dbReference type="EMBL" id="JACIVC010000044">
    <property type="protein sequence ID" value="MBB1069106.1"/>
    <property type="molecule type" value="Genomic_DNA"/>
</dbReference>
<dbReference type="Gene3D" id="3.40.50.1110">
    <property type="entry name" value="SGNH hydrolase"/>
    <property type="match status" value="2"/>
</dbReference>
<reference evidence="3 4" key="1">
    <citation type="submission" date="2020-07" db="EMBL/GenBank/DDBJ databases">
        <title>Description of Limosilactobacillus balticus sp. nov., Limosilactobacillus agrestis sp. nov., Limosilactobacillus albertensis sp. nov., Limosilactobacillus rudii sp. nov., Limosilactobacillus fastidiosus sp. nov., five novel Limosilactobacillus species isolated from the vertebrate gastrointestinal tract, and proposal of 6 subspecies of Limosilactobacillus reuteri adapted to the gastrointestinal tract of specific vertebrate hosts.</title>
        <authorList>
            <person name="Li F."/>
            <person name="Cheng C."/>
            <person name="Zheng J."/>
            <person name="Quevedo R.M."/>
            <person name="Li J."/>
            <person name="Roos S."/>
            <person name="Gaenzle M.G."/>
            <person name="Walter J."/>
        </authorList>
    </citation>
    <scope>NUCLEOTIDE SEQUENCE [LARGE SCALE GENOMIC DNA]</scope>
    <source>
        <strain evidence="3 4">RRLNB_1_1</strain>
    </source>
</reference>